<evidence type="ECO:0000313" key="2">
    <source>
        <dbReference type="EMBL" id="MFC7082200.1"/>
    </source>
</evidence>
<gene>
    <name evidence="2" type="ORF">ACFQJ6_21035</name>
</gene>
<protein>
    <submittedName>
        <fullName evidence="2">Halocin C8-like domain-containing protein</fullName>
    </submittedName>
</protein>
<evidence type="ECO:0000313" key="3">
    <source>
        <dbReference type="Proteomes" id="UP001596407"/>
    </source>
</evidence>
<dbReference type="InterPro" id="IPR031033">
    <property type="entry name" value="Halocin_C8_dom"/>
</dbReference>
<name>A0ABD5WTZ4_9EURY</name>
<dbReference type="NCBIfam" id="TIGR04449">
    <property type="entry name" value="halocin_C8_dom"/>
    <property type="match status" value="1"/>
</dbReference>
<accession>A0ABD5WTZ4</accession>
<dbReference type="RefSeq" id="WP_382210283.1">
    <property type="nucleotide sequence ID" value="NZ_JBHSZH010000005.1"/>
</dbReference>
<evidence type="ECO:0000259" key="1">
    <source>
        <dbReference type="Pfam" id="PF22862"/>
    </source>
</evidence>
<reference evidence="2 3" key="1">
    <citation type="journal article" date="2019" name="Int. J. Syst. Evol. Microbiol.">
        <title>The Global Catalogue of Microorganisms (GCM) 10K type strain sequencing project: providing services to taxonomists for standard genome sequencing and annotation.</title>
        <authorList>
            <consortium name="The Broad Institute Genomics Platform"/>
            <consortium name="The Broad Institute Genome Sequencing Center for Infectious Disease"/>
            <person name="Wu L."/>
            <person name="Ma J."/>
        </authorList>
    </citation>
    <scope>NUCLEOTIDE SEQUENCE [LARGE SCALE GENOMIC DNA]</scope>
    <source>
        <strain evidence="2 3">DT72</strain>
    </source>
</reference>
<organism evidence="2 3">
    <name type="scientific">Halorussus caseinilyticus</name>
    <dbReference type="NCBI Taxonomy" id="3034025"/>
    <lineage>
        <taxon>Archaea</taxon>
        <taxon>Methanobacteriati</taxon>
        <taxon>Methanobacteriota</taxon>
        <taxon>Stenosarchaea group</taxon>
        <taxon>Halobacteria</taxon>
        <taxon>Halobacteriales</taxon>
        <taxon>Haladaptataceae</taxon>
        <taxon>Halorussus</taxon>
    </lineage>
</organism>
<dbReference type="InterPro" id="IPR055022">
    <property type="entry name" value="Hac8-like_N"/>
</dbReference>
<feature type="domain" description="Halocin C8-like N-terminal" evidence="1">
    <location>
        <begin position="39"/>
        <end position="138"/>
    </location>
</feature>
<dbReference type="Proteomes" id="UP001596407">
    <property type="component" value="Unassembled WGS sequence"/>
</dbReference>
<comment type="caution">
    <text evidence="2">The sequence shown here is derived from an EMBL/GenBank/DDBJ whole genome shotgun (WGS) entry which is preliminary data.</text>
</comment>
<keyword evidence="3" id="KW-1185">Reference proteome</keyword>
<dbReference type="Pfam" id="PF22862">
    <property type="entry name" value="Hac8_like_N"/>
    <property type="match status" value="1"/>
</dbReference>
<dbReference type="AlphaFoldDB" id="A0ABD5WTZ4"/>
<dbReference type="EMBL" id="JBHSZH010000005">
    <property type="protein sequence ID" value="MFC7082200.1"/>
    <property type="molecule type" value="Genomic_DNA"/>
</dbReference>
<proteinExistence type="predicted"/>
<sequence>MLKGMGSAGVAGVAGMFSVSVAAAEGPEDEPITMLEKGRKMALARKLSRTEQFDALLEVANEKGYEFSWDLEKLDAARVEAGDFRRELVAYNFETDENRRAAIVIGRDLDTEAVELAQLDFETYGDDGVFQKTERYEAATEVEATQLGKPTTDSGVSHTTIEPDPESVTALAQQDVGTTDWTDFPDYLNISYCSGCYWATNKTCRLLCSTVGAFACGALGVTVVGAVSCVTFVKAVCYVANYVSGCGDDLGATICKHPLIDVCPDDASGNIIDVDIPYF</sequence>